<evidence type="ECO:0000313" key="5">
    <source>
        <dbReference type="Proteomes" id="UP000075377"/>
    </source>
</evidence>
<dbReference type="EMBL" id="LHZZ01000539">
    <property type="protein sequence ID" value="KXV75324.1"/>
    <property type="molecule type" value="Genomic_DNA"/>
</dbReference>
<dbReference type="EMBL" id="LHZF01000174">
    <property type="protein sequence ID" value="KXV14165.1"/>
    <property type="molecule type" value="Genomic_DNA"/>
</dbReference>
<evidence type="ECO:0000313" key="3">
    <source>
        <dbReference type="EMBL" id="KXV69688.1"/>
    </source>
</evidence>
<dbReference type="Proteomes" id="UP000075377">
    <property type="component" value="Unassembled WGS sequence"/>
</dbReference>
<protein>
    <submittedName>
        <fullName evidence="4">Uncharacterized protein</fullName>
    </submittedName>
</protein>
<evidence type="ECO:0000313" key="6">
    <source>
        <dbReference type="Proteomes" id="UP000075526"/>
    </source>
</evidence>
<sequence length="84" mass="9226">MQDVFLNDAAPGPPGADAFSTDVVRHRKGFTMQMYGFLTLLGLDMLFTGLKLNDMSFLTFSIAFGLPVVLMATYVLDNMQKDGV</sequence>
<dbReference type="OrthoDB" id="9888140at2"/>
<organism evidence="4 7">
    <name type="scientific">Acetobacter malorum</name>
    <dbReference type="NCBI Taxonomy" id="178901"/>
    <lineage>
        <taxon>Bacteria</taxon>
        <taxon>Pseudomonadati</taxon>
        <taxon>Pseudomonadota</taxon>
        <taxon>Alphaproteobacteria</taxon>
        <taxon>Acetobacterales</taxon>
        <taxon>Acetobacteraceae</taxon>
        <taxon>Acetobacter</taxon>
    </lineage>
</organism>
<dbReference type="Proteomes" id="UP000075526">
    <property type="component" value="Unassembled WGS sequence"/>
</dbReference>
<proteinExistence type="predicted"/>
<feature type="transmembrane region" description="Helical" evidence="1">
    <location>
        <begin position="56"/>
        <end position="76"/>
    </location>
</feature>
<evidence type="ECO:0000313" key="7">
    <source>
        <dbReference type="Proteomes" id="UP000075538"/>
    </source>
</evidence>
<keyword evidence="1" id="KW-1133">Transmembrane helix</keyword>
<gene>
    <name evidence="2" type="ORF">AD933_12920</name>
    <name evidence="3" type="ORF">AD951_05460</name>
    <name evidence="4" type="ORF">AD953_07945</name>
</gene>
<feature type="transmembrane region" description="Helical" evidence="1">
    <location>
        <begin position="34"/>
        <end position="50"/>
    </location>
</feature>
<evidence type="ECO:0000313" key="4">
    <source>
        <dbReference type="EMBL" id="KXV75324.1"/>
    </source>
</evidence>
<name>A0A087PLG6_9PROT</name>
<accession>A0A087PLG6</accession>
<dbReference type="EMBL" id="LHZX01000270">
    <property type="protein sequence ID" value="KXV69688.1"/>
    <property type="molecule type" value="Genomic_DNA"/>
</dbReference>
<dbReference type="PATRIC" id="fig|178901.10.peg.2162"/>
<dbReference type="AlphaFoldDB" id="A0A087PLG6"/>
<dbReference type="Proteomes" id="UP000075538">
    <property type="component" value="Unassembled WGS sequence"/>
</dbReference>
<reference evidence="5 6" key="1">
    <citation type="submission" date="2015-06" db="EMBL/GenBank/DDBJ databases">
        <title>Improved classification and identification of acetic acid bacteria using matrix-assisted laser desorption/ionization time-of-flight mass spectrometry; Gluconobacter nephelii and Gluconobacter uchimurae are later heterotypic synonyms of Gluconobacter japonicus and Gluconobacter oxydans, respectively.</title>
        <authorList>
            <person name="Li L."/>
            <person name="Cleenwerck I."/>
            <person name="De Vuyst L."/>
            <person name="Vandamme P."/>
        </authorList>
    </citation>
    <scope>NUCLEOTIDE SEQUENCE [LARGE SCALE GENOMIC DNA]</scope>
    <source>
        <strain evidence="2 6">LMG 1552</strain>
        <strain evidence="4 7">LMG 1604</strain>
        <strain evidence="3 5">LMG 1699</strain>
    </source>
</reference>
<evidence type="ECO:0000313" key="2">
    <source>
        <dbReference type="EMBL" id="KXV14165.1"/>
    </source>
</evidence>
<comment type="caution">
    <text evidence="4">The sequence shown here is derived from an EMBL/GenBank/DDBJ whole genome shotgun (WGS) entry which is preliminary data.</text>
</comment>
<keyword evidence="1" id="KW-0812">Transmembrane</keyword>
<evidence type="ECO:0000256" key="1">
    <source>
        <dbReference type="SAM" id="Phobius"/>
    </source>
</evidence>
<keyword evidence="1" id="KW-0472">Membrane</keyword>
<dbReference type="RefSeq" id="WP_043552040.1">
    <property type="nucleotide sequence ID" value="NZ_JBDNJR010000003.1"/>
</dbReference>
<dbReference type="GeneID" id="29556166"/>